<comment type="caution">
    <text evidence="2">The sequence shown here is derived from an EMBL/GenBank/DDBJ whole genome shotgun (WGS) entry which is preliminary data.</text>
</comment>
<dbReference type="EMBL" id="BKCP01004550">
    <property type="protein sequence ID" value="GER32144.1"/>
    <property type="molecule type" value="Genomic_DNA"/>
</dbReference>
<sequence>MTSEWKKGKKEGKNTRELESNTSLSRTASTQSNSFASEEARRDAILRHRAPENSPSSASLNFTSTISPTGASSRPASSGCWRSETRSAFPRDGEACGWGGDAAGPDRVNPRRLCVQGVRYDGGRAKIAGI</sequence>
<evidence type="ECO:0000313" key="2">
    <source>
        <dbReference type="EMBL" id="GER32144.1"/>
    </source>
</evidence>
<feature type="compositionally biased region" description="Polar residues" evidence="1">
    <location>
        <begin position="53"/>
        <end position="76"/>
    </location>
</feature>
<accession>A0A5A7PHG6</accession>
<proteinExistence type="predicted"/>
<feature type="compositionally biased region" description="Basic and acidic residues" evidence="1">
    <location>
        <begin position="1"/>
        <end position="19"/>
    </location>
</feature>
<protein>
    <submittedName>
        <fullName evidence="2">Zinc finger CCCH domain-containing protein 56</fullName>
    </submittedName>
</protein>
<dbReference type="Proteomes" id="UP000325081">
    <property type="component" value="Unassembled WGS sequence"/>
</dbReference>
<dbReference type="AlphaFoldDB" id="A0A5A7PHG6"/>
<evidence type="ECO:0000313" key="3">
    <source>
        <dbReference type="Proteomes" id="UP000325081"/>
    </source>
</evidence>
<feature type="compositionally biased region" description="Basic and acidic residues" evidence="1">
    <location>
        <begin position="83"/>
        <end position="94"/>
    </location>
</feature>
<feature type="region of interest" description="Disordered" evidence="1">
    <location>
        <begin position="1"/>
        <end position="108"/>
    </location>
</feature>
<feature type="compositionally biased region" description="Polar residues" evidence="1">
    <location>
        <begin position="20"/>
        <end position="36"/>
    </location>
</feature>
<evidence type="ECO:0000256" key="1">
    <source>
        <dbReference type="SAM" id="MobiDB-lite"/>
    </source>
</evidence>
<organism evidence="2 3">
    <name type="scientific">Striga asiatica</name>
    <name type="common">Asiatic witchweed</name>
    <name type="synonym">Buchnera asiatica</name>
    <dbReference type="NCBI Taxonomy" id="4170"/>
    <lineage>
        <taxon>Eukaryota</taxon>
        <taxon>Viridiplantae</taxon>
        <taxon>Streptophyta</taxon>
        <taxon>Embryophyta</taxon>
        <taxon>Tracheophyta</taxon>
        <taxon>Spermatophyta</taxon>
        <taxon>Magnoliopsida</taxon>
        <taxon>eudicotyledons</taxon>
        <taxon>Gunneridae</taxon>
        <taxon>Pentapetalae</taxon>
        <taxon>asterids</taxon>
        <taxon>lamiids</taxon>
        <taxon>Lamiales</taxon>
        <taxon>Orobanchaceae</taxon>
        <taxon>Buchnereae</taxon>
        <taxon>Striga</taxon>
    </lineage>
</organism>
<reference evidence="3" key="1">
    <citation type="journal article" date="2019" name="Curr. Biol.">
        <title>Genome Sequence of Striga asiatica Provides Insight into the Evolution of Plant Parasitism.</title>
        <authorList>
            <person name="Yoshida S."/>
            <person name="Kim S."/>
            <person name="Wafula E.K."/>
            <person name="Tanskanen J."/>
            <person name="Kim Y.M."/>
            <person name="Honaas L."/>
            <person name="Yang Z."/>
            <person name="Spallek T."/>
            <person name="Conn C.E."/>
            <person name="Ichihashi Y."/>
            <person name="Cheong K."/>
            <person name="Cui S."/>
            <person name="Der J.P."/>
            <person name="Gundlach H."/>
            <person name="Jiao Y."/>
            <person name="Hori C."/>
            <person name="Ishida J.K."/>
            <person name="Kasahara H."/>
            <person name="Kiba T."/>
            <person name="Kim M.S."/>
            <person name="Koo N."/>
            <person name="Laohavisit A."/>
            <person name="Lee Y.H."/>
            <person name="Lumba S."/>
            <person name="McCourt P."/>
            <person name="Mortimer J.C."/>
            <person name="Mutuku J.M."/>
            <person name="Nomura T."/>
            <person name="Sasaki-Sekimoto Y."/>
            <person name="Seto Y."/>
            <person name="Wang Y."/>
            <person name="Wakatake T."/>
            <person name="Sakakibara H."/>
            <person name="Demura T."/>
            <person name="Yamaguchi S."/>
            <person name="Yoneyama K."/>
            <person name="Manabe R.I."/>
            <person name="Nelson D.C."/>
            <person name="Schulman A.H."/>
            <person name="Timko M.P."/>
            <person name="dePamphilis C.W."/>
            <person name="Choi D."/>
            <person name="Shirasu K."/>
        </authorList>
    </citation>
    <scope>NUCLEOTIDE SEQUENCE [LARGE SCALE GENOMIC DNA]</scope>
    <source>
        <strain evidence="3">cv. UVA1</strain>
    </source>
</reference>
<dbReference type="OrthoDB" id="17644at2759"/>
<keyword evidence="3" id="KW-1185">Reference proteome</keyword>
<feature type="compositionally biased region" description="Basic and acidic residues" evidence="1">
    <location>
        <begin position="38"/>
        <end position="51"/>
    </location>
</feature>
<gene>
    <name evidence="2" type="ORF">STAS_08201</name>
</gene>
<name>A0A5A7PHG6_STRAF</name>